<accession>A0A6N6W4N9</accession>
<dbReference type="Proteomes" id="UP000463700">
    <property type="component" value="Unassembled WGS sequence"/>
</dbReference>
<comment type="caution">
    <text evidence="1">The sequence shown here is derived from an EMBL/GenBank/DDBJ whole genome shotgun (WGS) entry which is preliminary data.</text>
</comment>
<reference evidence="1 2" key="1">
    <citation type="journal article" date="2020" name="Int. J. Syst. Evol. Microbiol.">
        <title>Paraburkholderia madseniana sp. nov., a phenolic acid-degrading bacterium isolated from acidic forest soil.</title>
        <authorList>
            <person name="Wilhelm R.C."/>
            <person name="Murphy S.J.L."/>
            <person name="Feriancek N.M."/>
            <person name="Karasz D.C."/>
            <person name="DeRito C.M."/>
            <person name="Newman J.D."/>
            <person name="Buckley D.H."/>
        </authorList>
    </citation>
    <scope>NUCLEOTIDE SEQUENCE [LARGE SCALE GENOMIC DNA]</scope>
    <source>
        <strain evidence="1 2">RP11</strain>
    </source>
</reference>
<gene>
    <name evidence="1" type="ORF">FSO04_33270</name>
</gene>
<sequence>MTQGGYPPLLRHILEGKEYMPIIRSRDVEKHRAQWRALIRDLCSCPPKEPQIADSFHTQWHVSGHRIRELVADDELLMNMLWVWLPRYEGPHLVLYRGENRDRFRGGKIGTAWSDQRETAHMFASGLNNIGEGGVILNVVASSDAIIAGPSEHSANWLREREFTVDWRKLDKSKIEQIQFFVAHKQ</sequence>
<protein>
    <submittedName>
        <fullName evidence="1">Uncharacterized protein</fullName>
    </submittedName>
</protein>
<dbReference type="RefSeq" id="WP_154565822.1">
    <property type="nucleotide sequence ID" value="NZ_VOSW01000083.1"/>
</dbReference>
<evidence type="ECO:0000313" key="1">
    <source>
        <dbReference type="EMBL" id="KAE8755637.1"/>
    </source>
</evidence>
<evidence type="ECO:0000313" key="2">
    <source>
        <dbReference type="Proteomes" id="UP000463700"/>
    </source>
</evidence>
<dbReference type="EMBL" id="VOSW01000083">
    <property type="protein sequence ID" value="KAE8755637.1"/>
    <property type="molecule type" value="Genomic_DNA"/>
</dbReference>
<proteinExistence type="predicted"/>
<name>A0A6N6W4N9_9BURK</name>
<organism evidence="1 2">
    <name type="scientific">Paraburkholderia madseniana</name>
    <dbReference type="NCBI Taxonomy" id="2599607"/>
    <lineage>
        <taxon>Bacteria</taxon>
        <taxon>Pseudomonadati</taxon>
        <taxon>Pseudomonadota</taxon>
        <taxon>Betaproteobacteria</taxon>
        <taxon>Burkholderiales</taxon>
        <taxon>Burkholderiaceae</taxon>
        <taxon>Paraburkholderia</taxon>
    </lineage>
</organism>
<dbReference type="AlphaFoldDB" id="A0A6N6W4N9"/>
<dbReference type="OrthoDB" id="7062066at2"/>